<gene>
    <name evidence="1" type="ORF">AS594_03900</name>
</gene>
<dbReference type="RefSeq" id="WP_069925669.1">
    <property type="nucleotide sequence ID" value="NZ_MEHI01000001.1"/>
</dbReference>
<accession>A0A1E5P2N0</accession>
<name>A0A1E5P2N0_9ACTN</name>
<protein>
    <recommendedName>
        <fullName evidence="3">PIN domain-containing protein</fullName>
    </recommendedName>
</protein>
<comment type="caution">
    <text evidence="1">The sequence shown here is derived from an EMBL/GenBank/DDBJ whole genome shotgun (WGS) entry which is preliminary data.</text>
</comment>
<evidence type="ECO:0000313" key="1">
    <source>
        <dbReference type="EMBL" id="OEJ23747.1"/>
    </source>
</evidence>
<proteinExistence type="predicted"/>
<dbReference type="Proteomes" id="UP000095759">
    <property type="component" value="Unassembled WGS sequence"/>
</dbReference>
<dbReference type="STRING" id="285458.BGM19_32880"/>
<reference evidence="1 2" key="1">
    <citation type="submission" date="2016-08" db="EMBL/GenBank/DDBJ databases">
        <title>Complete genome sequence of Streptomyces agglomeratus strain 6-3-2, a novel anti-MRSA actinomycete isolated from Wuli of Tebit, China.</title>
        <authorList>
            <person name="Chen X."/>
        </authorList>
    </citation>
    <scope>NUCLEOTIDE SEQUENCE [LARGE SCALE GENOMIC DNA]</scope>
    <source>
        <strain evidence="1 2">6-3-2</strain>
    </source>
</reference>
<dbReference type="AlphaFoldDB" id="A0A1E5P2N0"/>
<dbReference type="OrthoDB" id="3427309at2"/>
<evidence type="ECO:0008006" key="3">
    <source>
        <dbReference type="Google" id="ProtNLM"/>
    </source>
</evidence>
<dbReference type="EMBL" id="MEHJ01000001">
    <property type="protein sequence ID" value="OEJ23747.1"/>
    <property type="molecule type" value="Genomic_DNA"/>
</dbReference>
<evidence type="ECO:0000313" key="2">
    <source>
        <dbReference type="Proteomes" id="UP000095759"/>
    </source>
</evidence>
<keyword evidence="2" id="KW-1185">Reference proteome</keyword>
<organism evidence="1 2">
    <name type="scientific">Streptomyces agglomeratus</name>
    <dbReference type="NCBI Taxonomy" id="285458"/>
    <lineage>
        <taxon>Bacteria</taxon>
        <taxon>Bacillati</taxon>
        <taxon>Actinomycetota</taxon>
        <taxon>Actinomycetes</taxon>
        <taxon>Kitasatosporales</taxon>
        <taxon>Streptomycetaceae</taxon>
        <taxon>Streptomyces</taxon>
    </lineage>
</organism>
<sequence length="131" mass="14071">MIGGYILDTGAIRQLALGRPFMVARVVVSVEQIQVLYVPTTALAAGLIGHDISPRRREQVDLALAAPVFEFHGLDRPAALAVAELATMAQVDLATAHAGHLALRRPGWPVITDRPAELHKMNPGIETVELP</sequence>